<reference evidence="2" key="1">
    <citation type="journal article" date="2014" name="Int. J. Syst. Evol. Microbiol.">
        <title>Complete genome sequence of Corynebacterium casei LMG S-19264T (=DSM 44701T), isolated from a smear-ripened cheese.</title>
        <authorList>
            <consortium name="US DOE Joint Genome Institute (JGI-PGF)"/>
            <person name="Walter F."/>
            <person name="Albersmeier A."/>
            <person name="Kalinowski J."/>
            <person name="Ruckert C."/>
        </authorList>
    </citation>
    <scope>NUCLEOTIDE SEQUENCE</scope>
    <source>
        <strain evidence="2">VKM Ac-2007</strain>
    </source>
</reference>
<evidence type="ECO:0000256" key="1">
    <source>
        <dbReference type="SAM" id="Phobius"/>
    </source>
</evidence>
<evidence type="ECO:0000313" key="3">
    <source>
        <dbReference type="Proteomes" id="UP001143474"/>
    </source>
</evidence>
<proteinExistence type="predicted"/>
<dbReference type="AlphaFoldDB" id="A0A9W6MGJ7"/>
<keyword evidence="3" id="KW-1185">Reference proteome</keyword>
<comment type="caution">
    <text evidence="2">The sequence shown here is derived from an EMBL/GenBank/DDBJ whole genome shotgun (WGS) entry which is preliminary data.</text>
</comment>
<accession>A0A9W6MGJ7</accession>
<gene>
    <name evidence="2" type="ORF">GCM10017600_72350</name>
</gene>
<reference evidence="2" key="2">
    <citation type="submission" date="2023-01" db="EMBL/GenBank/DDBJ databases">
        <authorList>
            <person name="Sun Q."/>
            <person name="Evtushenko L."/>
        </authorList>
    </citation>
    <scope>NUCLEOTIDE SEQUENCE</scope>
    <source>
        <strain evidence="2">VKM Ac-2007</strain>
    </source>
</reference>
<evidence type="ECO:0000313" key="2">
    <source>
        <dbReference type="EMBL" id="GLK13824.1"/>
    </source>
</evidence>
<keyword evidence="1" id="KW-0472">Membrane</keyword>
<feature type="transmembrane region" description="Helical" evidence="1">
    <location>
        <begin position="87"/>
        <end position="114"/>
    </location>
</feature>
<protein>
    <submittedName>
        <fullName evidence="2">Uncharacterized protein</fullName>
    </submittedName>
</protein>
<dbReference type="EMBL" id="BSEV01000026">
    <property type="protein sequence ID" value="GLK13824.1"/>
    <property type="molecule type" value="Genomic_DNA"/>
</dbReference>
<dbReference type="Proteomes" id="UP001143474">
    <property type="component" value="Unassembled WGS sequence"/>
</dbReference>
<organism evidence="2 3">
    <name type="scientific">Streptosporangium carneum</name>
    <dbReference type="NCBI Taxonomy" id="47481"/>
    <lineage>
        <taxon>Bacteria</taxon>
        <taxon>Bacillati</taxon>
        <taxon>Actinomycetota</taxon>
        <taxon>Actinomycetes</taxon>
        <taxon>Streptosporangiales</taxon>
        <taxon>Streptosporangiaceae</taxon>
        <taxon>Streptosporangium</taxon>
    </lineage>
</organism>
<keyword evidence="1" id="KW-1133">Transmembrane helix</keyword>
<feature type="transmembrane region" description="Helical" evidence="1">
    <location>
        <begin position="126"/>
        <end position="148"/>
    </location>
</feature>
<name>A0A9W6MGJ7_9ACTN</name>
<keyword evidence="1" id="KW-0812">Transmembrane</keyword>
<sequence length="152" mass="16228">MNAPTVRHRLRRFPEGTPFLKLRLPGEGDATLFLDGHQWIFLSEPGDDRPATQFAAGLVEDAPEVVVERVMSVMARRVRRAAPAGRALKSCALGLVTAVGVGLLSAVVMAILIGGNGYPLSDVSSVAVYVLAALLGVAAGVWVGVRWWRRLG</sequence>